<accession>A0A847RW91</accession>
<comment type="caution">
    <text evidence="1">The sequence shown here is derived from an EMBL/GenBank/DDBJ whole genome shotgun (WGS) entry which is preliminary data.</text>
</comment>
<sequence>MLILPQIFADNRYKKWSTQQLRQQLKTTELHLYDLGNRIASINRIQQKSLLRKFKRQLLIYQIGYYFALYEHLYDIYMEKEKQQLIKDRPGMKVLFDEGIVKDIQDVISLREKAKKRRSNPP</sequence>
<dbReference type="EMBL" id="JABAIA010000002">
    <property type="protein sequence ID" value="NLR67282.1"/>
    <property type="molecule type" value="Genomic_DNA"/>
</dbReference>
<organism evidence="1 2">
    <name type="scientific">Chitinophaga varians</name>
    <dbReference type="NCBI Taxonomy" id="2202339"/>
    <lineage>
        <taxon>Bacteria</taxon>
        <taxon>Pseudomonadati</taxon>
        <taxon>Bacteroidota</taxon>
        <taxon>Chitinophagia</taxon>
        <taxon>Chitinophagales</taxon>
        <taxon>Chitinophagaceae</taxon>
        <taxon>Chitinophaga</taxon>
    </lineage>
</organism>
<protein>
    <submittedName>
        <fullName evidence="1">Uncharacterized protein</fullName>
    </submittedName>
</protein>
<proteinExistence type="predicted"/>
<dbReference type="RefSeq" id="WP_168873159.1">
    <property type="nucleotide sequence ID" value="NZ_JABAIA010000002.1"/>
</dbReference>
<evidence type="ECO:0000313" key="1">
    <source>
        <dbReference type="EMBL" id="NLR67282.1"/>
    </source>
</evidence>
<dbReference type="AlphaFoldDB" id="A0A847RW91"/>
<dbReference type="Proteomes" id="UP000570474">
    <property type="component" value="Unassembled WGS sequence"/>
</dbReference>
<reference evidence="1 2" key="1">
    <citation type="submission" date="2020-04" db="EMBL/GenBank/DDBJ databases">
        <authorList>
            <person name="Yin C."/>
        </authorList>
    </citation>
    <scope>NUCLEOTIDE SEQUENCE [LARGE SCALE GENOMIC DNA]</scope>
    <source>
        <strain evidence="1 2">Ae27</strain>
    </source>
</reference>
<evidence type="ECO:0000313" key="2">
    <source>
        <dbReference type="Proteomes" id="UP000570474"/>
    </source>
</evidence>
<name>A0A847RW91_9BACT</name>
<keyword evidence="2" id="KW-1185">Reference proteome</keyword>
<gene>
    <name evidence="1" type="ORF">HGH92_23460</name>
</gene>